<organism evidence="1 2">
    <name type="scientific">Papilio machaon</name>
    <name type="common">Old World swallowtail butterfly</name>
    <dbReference type="NCBI Taxonomy" id="76193"/>
    <lineage>
        <taxon>Eukaryota</taxon>
        <taxon>Metazoa</taxon>
        <taxon>Ecdysozoa</taxon>
        <taxon>Arthropoda</taxon>
        <taxon>Hexapoda</taxon>
        <taxon>Insecta</taxon>
        <taxon>Pterygota</taxon>
        <taxon>Neoptera</taxon>
        <taxon>Endopterygota</taxon>
        <taxon>Lepidoptera</taxon>
        <taxon>Glossata</taxon>
        <taxon>Ditrysia</taxon>
        <taxon>Papilionoidea</taxon>
        <taxon>Papilionidae</taxon>
        <taxon>Papilioninae</taxon>
        <taxon>Papilio</taxon>
    </lineage>
</organism>
<keyword evidence="2" id="KW-1185">Reference proteome</keyword>
<dbReference type="InParanoid" id="A0A194RHU7"/>
<accession>A0A194RHU7</accession>
<evidence type="ECO:0000313" key="2">
    <source>
        <dbReference type="Proteomes" id="UP000053240"/>
    </source>
</evidence>
<gene>
    <name evidence="1" type="ORF">RR48_13993</name>
</gene>
<sequence length="70" mass="7762">MSDIYTFCTACNFRKYGSMSPRYGPLRKGWSSLSAAGKGFGVVFDRLFHVPRGISAFIQRSESARAPVSH</sequence>
<evidence type="ECO:0000313" key="1">
    <source>
        <dbReference type="EMBL" id="KPJ17137.1"/>
    </source>
</evidence>
<dbReference type="AlphaFoldDB" id="A0A194RHU7"/>
<name>A0A194RHU7_PAPMA</name>
<reference evidence="1 2" key="1">
    <citation type="journal article" date="2015" name="Nat. Commun.">
        <title>Outbred genome sequencing and CRISPR/Cas9 gene editing in butterflies.</title>
        <authorList>
            <person name="Li X."/>
            <person name="Fan D."/>
            <person name="Zhang W."/>
            <person name="Liu G."/>
            <person name="Zhang L."/>
            <person name="Zhao L."/>
            <person name="Fang X."/>
            <person name="Chen L."/>
            <person name="Dong Y."/>
            <person name="Chen Y."/>
            <person name="Ding Y."/>
            <person name="Zhao R."/>
            <person name="Feng M."/>
            <person name="Zhu Y."/>
            <person name="Feng Y."/>
            <person name="Jiang X."/>
            <person name="Zhu D."/>
            <person name="Xiang H."/>
            <person name="Feng X."/>
            <person name="Li S."/>
            <person name="Wang J."/>
            <person name="Zhang G."/>
            <person name="Kronforst M.R."/>
            <person name="Wang W."/>
        </authorList>
    </citation>
    <scope>NUCLEOTIDE SEQUENCE [LARGE SCALE GENOMIC DNA]</scope>
    <source>
        <strain evidence="1">Ya'a_city_454_Pm</strain>
        <tissue evidence="1">Whole body</tissue>
    </source>
</reference>
<proteinExistence type="predicted"/>
<dbReference type="Proteomes" id="UP000053240">
    <property type="component" value="Unassembled WGS sequence"/>
</dbReference>
<protein>
    <submittedName>
        <fullName evidence="1">Uncharacterized protein</fullName>
    </submittedName>
</protein>
<dbReference type="EMBL" id="KQ460205">
    <property type="protein sequence ID" value="KPJ17137.1"/>
    <property type="molecule type" value="Genomic_DNA"/>
</dbReference>